<dbReference type="Pfam" id="PF00512">
    <property type="entry name" value="HisKA"/>
    <property type="match status" value="1"/>
</dbReference>
<evidence type="ECO:0000256" key="9">
    <source>
        <dbReference type="ARBA" id="ARBA00023012"/>
    </source>
</evidence>
<dbReference type="SMART" id="SM00387">
    <property type="entry name" value="HATPase_c"/>
    <property type="match status" value="1"/>
</dbReference>
<dbReference type="STRING" id="106370.Francci3_2445"/>
<sequence length="473" mass="49970">MSDLAERARTAAAASGTPAEPPEPARRAVSAAAAAPRSSGLVARLRRWPWARLLPRTVRLRLTLLYGSLFVLSGAALLAITYLLVLHVTATIQITTTPTGMPETQGGPLNGQPAPPRASSAVASQVHHSYLHQLLVESGIALAIMAVVSIWLGWLVAGRVLRPLRTMTATTLRISQENLHERLDLPGPQDELTDLGDTIDGLLARLETAFEAQRRFVANASHELRTPLTMMRTSLDVAEGKPQPVPREVTVLAGKLREGLDQADRLIENFLTLARAHQGAPGNDAAVSLTGLVVAALAAREPHAAELGVHIHRQLAAVEIIGNPTLLRRLVDNLLDNALRYNHPGGFVHVQVQVRCHPATGGTDDARIAHLTIENAGPPLDDADVQQLGQPFRRLAADRTTAGSVGLGLSIVAAIAAAHDGALHLSARPEGGLRAVITMPLVGRAPVSGVPRVPRVPGGRGEAGVAVRPGGSR</sequence>
<keyword evidence="7 14" id="KW-0418">Kinase</keyword>
<dbReference type="InterPro" id="IPR003661">
    <property type="entry name" value="HisK_dim/P_dom"/>
</dbReference>
<comment type="catalytic activity">
    <reaction evidence="1">
        <text>ATP + protein L-histidine = ADP + protein N-phospho-L-histidine.</text>
        <dbReference type="EC" id="2.7.13.3"/>
    </reaction>
</comment>
<feature type="domain" description="Histidine kinase" evidence="12">
    <location>
        <begin position="219"/>
        <end position="443"/>
    </location>
</feature>
<accession>Q2JA80</accession>
<evidence type="ECO:0000259" key="12">
    <source>
        <dbReference type="PROSITE" id="PS50109"/>
    </source>
</evidence>
<dbReference type="Proteomes" id="UP000001937">
    <property type="component" value="Chromosome"/>
</dbReference>
<dbReference type="EMBL" id="CP000249">
    <property type="protein sequence ID" value="ABD11812.1"/>
    <property type="molecule type" value="Genomic_DNA"/>
</dbReference>
<organism evidence="14 15">
    <name type="scientific">Frankia casuarinae (strain DSM 45818 / CECT 9043 / HFP020203 / CcI3)</name>
    <dbReference type="NCBI Taxonomy" id="106370"/>
    <lineage>
        <taxon>Bacteria</taxon>
        <taxon>Bacillati</taxon>
        <taxon>Actinomycetota</taxon>
        <taxon>Actinomycetes</taxon>
        <taxon>Frankiales</taxon>
        <taxon>Frankiaceae</taxon>
        <taxon>Frankia</taxon>
    </lineage>
</organism>
<dbReference type="InterPro" id="IPR003660">
    <property type="entry name" value="HAMP_dom"/>
</dbReference>
<dbReference type="CDD" id="cd06225">
    <property type="entry name" value="HAMP"/>
    <property type="match status" value="1"/>
</dbReference>
<dbReference type="KEGG" id="fra:Francci3_2445"/>
<dbReference type="AlphaFoldDB" id="Q2JA80"/>
<evidence type="ECO:0000256" key="4">
    <source>
        <dbReference type="ARBA" id="ARBA00022553"/>
    </source>
</evidence>
<name>Q2JA80_FRACC</name>
<evidence type="ECO:0000256" key="1">
    <source>
        <dbReference type="ARBA" id="ARBA00000085"/>
    </source>
</evidence>
<dbReference type="InterPro" id="IPR036890">
    <property type="entry name" value="HATPase_C_sf"/>
</dbReference>
<comment type="subcellular location">
    <subcellularLocation>
        <location evidence="2">Cell membrane</location>
    </subcellularLocation>
</comment>
<evidence type="ECO:0000256" key="3">
    <source>
        <dbReference type="ARBA" id="ARBA00012438"/>
    </source>
</evidence>
<dbReference type="Gene3D" id="6.10.340.10">
    <property type="match status" value="1"/>
</dbReference>
<evidence type="ECO:0000256" key="8">
    <source>
        <dbReference type="ARBA" id="ARBA00022989"/>
    </source>
</evidence>
<evidence type="ECO:0000259" key="13">
    <source>
        <dbReference type="PROSITE" id="PS50885"/>
    </source>
</evidence>
<gene>
    <name evidence="14" type="ordered locus">Francci3_2445</name>
</gene>
<evidence type="ECO:0000256" key="11">
    <source>
        <dbReference type="SAM" id="Phobius"/>
    </source>
</evidence>
<dbReference type="PROSITE" id="PS50885">
    <property type="entry name" value="HAMP"/>
    <property type="match status" value="1"/>
</dbReference>
<evidence type="ECO:0000256" key="5">
    <source>
        <dbReference type="ARBA" id="ARBA00022679"/>
    </source>
</evidence>
<feature type="transmembrane region" description="Helical" evidence="11">
    <location>
        <begin position="62"/>
        <end position="85"/>
    </location>
</feature>
<keyword evidence="15" id="KW-1185">Reference proteome</keyword>
<reference evidence="14 15" key="1">
    <citation type="journal article" date="2007" name="Genome Res.">
        <title>Genome characteristics of facultatively symbiotic Frankia sp. strains reflect host range and host plant biogeography.</title>
        <authorList>
            <person name="Normand P."/>
            <person name="Lapierre P."/>
            <person name="Tisa L.S."/>
            <person name="Gogarten J.P."/>
            <person name="Alloisio N."/>
            <person name="Bagnarol E."/>
            <person name="Bassi C.A."/>
            <person name="Berry A.M."/>
            <person name="Bickhart D.M."/>
            <person name="Choisne N."/>
            <person name="Couloux A."/>
            <person name="Cournoyer B."/>
            <person name="Cruveiller S."/>
            <person name="Daubin V."/>
            <person name="Demange N."/>
            <person name="Francino M.P."/>
            <person name="Goltsman E."/>
            <person name="Huang Y."/>
            <person name="Kopp O.R."/>
            <person name="Labarre L."/>
            <person name="Lapidus A."/>
            <person name="Lavire C."/>
            <person name="Marechal J."/>
            <person name="Martinez M."/>
            <person name="Mastronunzio J.E."/>
            <person name="Mullin B.C."/>
            <person name="Niemann J."/>
            <person name="Pujic P."/>
            <person name="Rawnsley T."/>
            <person name="Rouy Z."/>
            <person name="Schenowitz C."/>
            <person name="Sellstedt A."/>
            <person name="Tavares F."/>
            <person name="Tomkins J.P."/>
            <person name="Vallenet D."/>
            <person name="Valverde C."/>
            <person name="Wall L.G."/>
            <person name="Wang Y."/>
            <person name="Medigue C."/>
            <person name="Benson D.R."/>
        </authorList>
    </citation>
    <scope>NUCLEOTIDE SEQUENCE [LARGE SCALE GENOMIC DNA]</scope>
    <source>
        <strain evidence="15">DSM 45818 / CECT 9043 / CcI3</strain>
    </source>
</reference>
<evidence type="ECO:0000256" key="7">
    <source>
        <dbReference type="ARBA" id="ARBA00022777"/>
    </source>
</evidence>
<dbReference type="Gene3D" id="1.10.287.130">
    <property type="match status" value="1"/>
</dbReference>
<keyword evidence="5" id="KW-0808">Transferase</keyword>
<dbReference type="CDD" id="cd00082">
    <property type="entry name" value="HisKA"/>
    <property type="match status" value="1"/>
</dbReference>
<feature type="region of interest" description="Disordered" evidence="10">
    <location>
        <begin position="1"/>
        <end position="26"/>
    </location>
</feature>
<evidence type="ECO:0000256" key="10">
    <source>
        <dbReference type="SAM" id="MobiDB-lite"/>
    </source>
</evidence>
<dbReference type="SUPFAM" id="SSF158472">
    <property type="entry name" value="HAMP domain-like"/>
    <property type="match status" value="1"/>
</dbReference>
<dbReference type="PROSITE" id="PS50109">
    <property type="entry name" value="HIS_KIN"/>
    <property type="match status" value="1"/>
</dbReference>
<dbReference type="InterPro" id="IPR005467">
    <property type="entry name" value="His_kinase_dom"/>
</dbReference>
<protein>
    <recommendedName>
        <fullName evidence="3">histidine kinase</fullName>
        <ecNumber evidence="3">2.7.13.3</ecNumber>
    </recommendedName>
</protein>
<dbReference type="HOGENOM" id="CLU_000445_89_3_11"/>
<feature type="transmembrane region" description="Helical" evidence="11">
    <location>
        <begin position="139"/>
        <end position="157"/>
    </location>
</feature>
<dbReference type="PANTHER" id="PTHR45436:SF5">
    <property type="entry name" value="SENSOR HISTIDINE KINASE TRCS"/>
    <property type="match status" value="1"/>
</dbReference>
<dbReference type="PhylomeDB" id="Q2JA80"/>
<keyword evidence="6 11" id="KW-0812">Transmembrane</keyword>
<proteinExistence type="predicted"/>
<dbReference type="RefSeq" id="WP_011436857.1">
    <property type="nucleotide sequence ID" value="NC_007777.1"/>
</dbReference>
<keyword evidence="4" id="KW-0597">Phosphoprotein</keyword>
<dbReference type="CDD" id="cd00075">
    <property type="entry name" value="HATPase"/>
    <property type="match status" value="1"/>
</dbReference>
<keyword evidence="11" id="KW-0472">Membrane</keyword>
<dbReference type="SMART" id="SM00388">
    <property type="entry name" value="HisKA"/>
    <property type="match status" value="1"/>
</dbReference>
<feature type="region of interest" description="Disordered" evidence="10">
    <location>
        <begin position="99"/>
        <end position="118"/>
    </location>
</feature>
<dbReference type="GO" id="GO:0005886">
    <property type="term" value="C:plasma membrane"/>
    <property type="evidence" value="ECO:0007669"/>
    <property type="project" value="UniProtKB-SubCell"/>
</dbReference>
<evidence type="ECO:0000256" key="2">
    <source>
        <dbReference type="ARBA" id="ARBA00004236"/>
    </source>
</evidence>
<dbReference type="PANTHER" id="PTHR45436">
    <property type="entry name" value="SENSOR HISTIDINE KINASE YKOH"/>
    <property type="match status" value="1"/>
</dbReference>
<dbReference type="InterPro" id="IPR050428">
    <property type="entry name" value="TCS_sensor_his_kinase"/>
</dbReference>
<dbReference type="Gene3D" id="3.30.565.10">
    <property type="entry name" value="Histidine kinase-like ATPase, C-terminal domain"/>
    <property type="match status" value="1"/>
</dbReference>
<dbReference type="InterPro" id="IPR003594">
    <property type="entry name" value="HATPase_dom"/>
</dbReference>
<dbReference type="eggNOG" id="COG2205">
    <property type="taxonomic scope" value="Bacteria"/>
</dbReference>
<evidence type="ECO:0000256" key="6">
    <source>
        <dbReference type="ARBA" id="ARBA00022692"/>
    </source>
</evidence>
<keyword evidence="9" id="KW-0902">Two-component regulatory system</keyword>
<dbReference type="EC" id="2.7.13.3" evidence="3"/>
<dbReference type="SUPFAM" id="SSF47384">
    <property type="entry name" value="Homodimeric domain of signal transducing histidine kinase"/>
    <property type="match status" value="1"/>
</dbReference>
<dbReference type="SMART" id="SM00304">
    <property type="entry name" value="HAMP"/>
    <property type="match status" value="1"/>
</dbReference>
<evidence type="ECO:0000313" key="14">
    <source>
        <dbReference type="EMBL" id="ABD11812.1"/>
    </source>
</evidence>
<keyword evidence="8 11" id="KW-1133">Transmembrane helix</keyword>
<dbReference type="InterPro" id="IPR036097">
    <property type="entry name" value="HisK_dim/P_sf"/>
</dbReference>
<evidence type="ECO:0000313" key="15">
    <source>
        <dbReference type="Proteomes" id="UP000001937"/>
    </source>
</evidence>
<dbReference type="Pfam" id="PF00672">
    <property type="entry name" value="HAMP"/>
    <property type="match status" value="1"/>
</dbReference>
<feature type="region of interest" description="Disordered" evidence="10">
    <location>
        <begin position="452"/>
        <end position="473"/>
    </location>
</feature>
<feature type="domain" description="HAMP" evidence="13">
    <location>
        <begin position="158"/>
        <end position="211"/>
    </location>
</feature>
<dbReference type="Pfam" id="PF02518">
    <property type="entry name" value="HATPase_c"/>
    <property type="match status" value="1"/>
</dbReference>
<dbReference type="GO" id="GO:0000155">
    <property type="term" value="F:phosphorelay sensor kinase activity"/>
    <property type="evidence" value="ECO:0007669"/>
    <property type="project" value="InterPro"/>
</dbReference>
<dbReference type="SUPFAM" id="SSF55874">
    <property type="entry name" value="ATPase domain of HSP90 chaperone/DNA topoisomerase II/histidine kinase"/>
    <property type="match status" value="1"/>
</dbReference>